<gene>
    <name evidence="1" type="ORF">AMLFYP55_01108</name>
</gene>
<organism evidence="1">
    <name type="scientific">Akkermansia muciniphila</name>
    <dbReference type="NCBI Taxonomy" id="239935"/>
    <lineage>
        <taxon>Bacteria</taxon>
        <taxon>Pseudomonadati</taxon>
        <taxon>Verrucomicrobiota</taxon>
        <taxon>Verrucomicrobiia</taxon>
        <taxon>Verrucomicrobiales</taxon>
        <taxon>Akkermansiaceae</taxon>
        <taxon>Akkermansia</taxon>
    </lineage>
</organism>
<dbReference type="RefSeq" id="WP_102721587.1">
    <property type="nucleotide sequence ID" value="NZ_CACRSS010000020.1"/>
</dbReference>
<dbReference type="AlphaFoldDB" id="A0A6N2V2N9"/>
<evidence type="ECO:0000313" key="1">
    <source>
        <dbReference type="EMBL" id="VYT21296.1"/>
    </source>
</evidence>
<dbReference type="EMBL" id="CACRSS010000020">
    <property type="protein sequence ID" value="VYT21296.1"/>
    <property type="molecule type" value="Genomic_DNA"/>
</dbReference>
<sequence>MNFLPTRQDILDGQDDLDIKWALEVFENKSTEDAYKLLVDRKIDPLLYSELISYMGNKAFAYYCIPFFDYIDSDIFKIRLEEEDVDTYMSFYGLNNICKRYIGFLNKDDYLDKDILLNLIKLYPFCIDFVFNLCTREQEESDDDNYNKILYKELCENYNVLKNRISLY</sequence>
<proteinExistence type="predicted"/>
<reference evidence="1" key="1">
    <citation type="submission" date="2019-11" db="EMBL/GenBank/DDBJ databases">
        <authorList>
            <person name="Feng L."/>
        </authorList>
    </citation>
    <scope>NUCLEOTIDE SEQUENCE</scope>
    <source>
        <strain evidence="1">AMuciniphilaLFYP55</strain>
    </source>
</reference>
<accession>A0A6N2V2N9</accession>
<protein>
    <submittedName>
        <fullName evidence="1">Uncharacterized protein</fullName>
    </submittedName>
</protein>
<name>A0A6N2V2N9_9BACT</name>